<dbReference type="STRING" id="698492.A0A0E9NCM1"/>
<dbReference type="EC" id="2.3.1.225" evidence="10"/>
<evidence type="ECO:0000256" key="1">
    <source>
        <dbReference type="ARBA" id="ARBA00004141"/>
    </source>
</evidence>
<dbReference type="Pfam" id="PF01529">
    <property type="entry name" value="DHHC"/>
    <property type="match status" value="1"/>
</dbReference>
<dbReference type="EMBL" id="BACD03000009">
    <property type="protein sequence ID" value="GAO47548.1"/>
    <property type="molecule type" value="Genomic_DNA"/>
</dbReference>
<dbReference type="PROSITE" id="PS50216">
    <property type="entry name" value="DHHC"/>
    <property type="match status" value="1"/>
</dbReference>
<evidence type="ECO:0000256" key="3">
    <source>
        <dbReference type="ARBA" id="ARBA00022692"/>
    </source>
</evidence>
<keyword evidence="8 10" id="KW-0012">Acyltransferase</keyword>
<dbReference type="GO" id="GO:0005794">
    <property type="term" value="C:Golgi apparatus"/>
    <property type="evidence" value="ECO:0007669"/>
    <property type="project" value="TreeGrafter"/>
</dbReference>
<dbReference type="GO" id="GO:0019706">
    <property type="term" value="F:protein-cysteine S-palmitoyltransferase activity"/>
    <property type="evidence" value="ECO:0007669"/>
    <property type="project" value="UniProtKB-EC"/>
</dbReference>
<reference evidence="12 13" key="3">
    <citation type="journal article" date="2015" name="Genome Announc.">
        <title>Draft Genome Sequence of the Archiascomycetous Yeast Saitoella complicata.</title>
        <authorList>
            <person name="Yamauchi K."/>
            <person name="Kondo S."/>
            <person name="Hamamoto M."/>
            <person name="Takahashi Y."/>
            <person name="Ogura Y."/>
            <person name="Hayashi T."/>
            <person name="Nishida H."/>
        </authorList>
    </citation>
    <scope>NUCLEOTIDE SEQUENCE [LARGE SCALE GENOMIC DNA]</scope>
    <source>
        <strain evidence="12 13">NRRL Y-17804</strain>
    </source>
</reference>
<comment type="similarity">
    <text evidence="10">Belongs to the DHHC palmitoyltransferase family.</text>
</comment>
<comment type="subcellular location">
    <subcellularLocation>
        <location evidence="1">Membrane</location>
        <topology evidence="1">Multi-pass membrane protein</topology>
    </subcellularLocation>
</comment>
<evidence type="ECO:0000313" key="12">
    <source>
        <dbReference type="EMBL" id="GAO47548.1"/>
    </source>
</evidence>
<evidence type="ECO:0000313" key="13">
    <source>
        <dbReference type="Proteomes" id="UP000033140"/>
    </source>
</evidence>
<dbReference type="GO" id="GO:0006612">
    <property type="term" value="P:protein targeting to membrane"/>
    <property type="evidence" value="ECO:0007669"/>
    <property type="project" value="TreeGrafter"/>
</dbReference>
<dbReference type="InterPro" id="IPR039859">
    <property type="entry name" value="PFA4/ZDH16/20/ERF2-like"/>
</dbReference>
<comment type="caution">
    <text evidence="12">The sequence shown here is derived from an EMBL/GenBank/DDBJ whole genome shotgun (WGS) entry which is preliminary data.</text>
</comment>
<gene>
    <name evidence="12" type="ORF">G7K_1753-t1</name>
</gene>
<dbReference type="GO" id="GO:0005783">
    <property type="term" value="C:endoplasmic reticulum"/>
    <property type="evidence" value="ECO:0007669"/>
    <property type="project" value="TreeGrafter"/>
</dbReference>
<keyword evidence="5 10" id="KW-0472">Membrane</keyword>
<dbReference type="PANTHER" id="PTHR22883:SF488">
    <property type="entry name" value="PALMITOYLTRANSFERASE"/>
    <property type="match status" value="1"/>
</dbReference>
<reference evidence="12 13" key="1">
    <citation type="journal article" date="2011" name="J. Gen. Appl. Microbiol.">
        <title>Draft genome sequencing of the enigmatic yeast Saitoella complicata.</title>
        <authorList>
            <person name="Nishida H."/>
            <person name="Hamamoto M."/>
            <person name="Sugiyama J."/>
        </authorList>
    </citation>
    <scope>NUCLEOTIDE SEQUENCE [LARGE SCALE GENOMIC DNA]</scope>
    <source>
        <strain evidence="12 13">NRRL Y-17804</strain>
    </source>
</reference>
<feature type="transmembrane region" description="Helical" evidence="10">
    <location>
        <begin position="226"/>
        <end position="245"/>
    </location>
</feature>
<keyword evidence="4 10" id="KW-1133">Transmembrane helix</keyword>
<comment type="domain">
    <text evidence="10">The DHHC domain is required for palmitoyltransferase activity.</text>
</comment>
<dbReference type="AlphaFoldDB" id="A0A0E9NCM1"/>
<evidence type="ECO:0000256" key="10">
    <source>
        <dbReference type="RuleBase" id="RU079119"/>
    </source>
</evidence>
<dbReference type="Proteomes" id="UP000033140">
    <property type="component" value="Unassembled WGS sequence"/>
</dbReference>
<dbReference type="InterPro" id="IPR001594">
    <property type="entry name" value="Palmitoyltrfase_DHHC"/>
</dbReference>
<keyword evidence="13" id="KW-1185">Reference proteome</keyword>
<dbReference type="GO" id="GO:0016020">
    <property type="term" value="C:membrane"/>
    <property type="evidence" value="ECO:0007669"/>
    <property type="project" value="UniProtKB-SubCell"/>
</dbReference>
<feature type="transmembrane region" description="Helical" evidence="10">
    <location>
        <begin position="274"/>
        <end position="300"/>
    </location>
</feature>
<dbReference type="OMA" id="HIYLIWA"/>
<reference evidence="12 13" key="2">
    <citation type="journal article" date="2014" name="J. Gen. Appl. Microbiol.">
        <title>The early diverging ascomycetous budding yeast Saitoella complicata has three histone deacetylases belonging to the Clr6, Hos2, and Rpd3 lineages.</title>
        <authorList>
            <person name="Nishida H."/>
            <person name="Matsumoto T."/>
            <person name="Kondo S."/>
            <person name="Hamamoto M."/>
            <person name="Yoshikawa H."/>
        </authorList>
    </citation>
    <scope>NUCLEOTIDE SEQUENCE [LARGE SCALE GENOMIC DNA]</scope>
    <source>
        <strain evidence="12 13">NRRL Y-17804</strain>
    </source>
</reference>
<sequence>MSPRTIQRNSRPNTTTMAQLAAWFLGTSVTVSILVFIVLFGQLPAFGAGPLGAANRFILHDIPSCLSSLDRRICGGKLCPIVMSIGDGLMNKKHPLVLILYLVLMTGGSYLFLRNGYTEIPNEALGSKHIYLIPLTILLPYVALYLAASSDPGFISSHNHHTAMSLYPYDQIIFRAVPNPEECRTCRWAKPARSKHCGLCARCVAKMDHHCAWINNCVGTRNTRHFLGFLAANAITLTYGTYLTYHVLYLKMSGSDEDQLWVRWINTMAEYRELGAVFILCLMCSLIMIGFLVAHMYLIWAGTTTNDSLKWGDIKYALKKGTIVVFDDEGRGSPTADYDATRWPWGGMKGRRRGVIAVDADGNVPEEIRDCITNLRDLENIYDRGFLRNMTEVLWPPKLMANMLNDHTALC</sequence>
<feature type="transmembrane region" description="Helical" evidence="10">
    <location>
        <begin position="20"/>
        <end position="41"/>
    </location>
</feature>
<protein>
    <recommendedName>
        <fullName evidence="10">Palmitoyltransferase</fullName>
        <ecNumber evidence="10">2.3.1.225</ecNumber>
    </recommendedName>
</protein>
<proteinExistence type="inferred from homology"/>
<evidence type="ECO:0000256" key="9">
    <source>
        <dbReference type="ARBA" id="ARBA00048048"/>
    </source>
</evidence>
<feature type="domain" description="Palmitoyltransferase DHHC" evidence="11">
    <location>
        <begin position="181"/>
        <end position="311"/>
    </location>
</feature>
<dbReference type="PANTHER" id="PTHR22883">
    <property type="entry name" value="ZINC FINGER DHHC DOMAIN CONTAINING PROTEIN"/>
    <property type="match status" value="1"/>
</dbReference>
<evidence type="ECO:0000259" key="11">
    <source>
        <dbReference type="Pfam" id="PF01529"/>
    </source>
</evidence>
<keyword evidence="3 10" id="KW-0812">Transmembrane</keyword>
<evidence type="ECO:0000256" key="5">
    <source>
        <dbReference type="ARBA" id="ARBA00023136"/>
    </source>
</evidence>
<organism evidence="12 13">
    <name type="scientific">Saitoella complicata (strain BCRC 22490 / CBS 7301 / JCM 7358 / NBRC 10748 / NRRL Y-17804)</name>
    <dbReference type="NCBI Taxonomy" id="698492"/>
    <lineage>
        <taxon>Eukaryota</taxon>
        <taxon>Fungi</taxon>
        <taxon>Dikarya</taxon>
        <taxon>Ascomycota</taxon>
        <taxon>Taphrinomycotina</taxon>
        <taxon>Taphrinomycotina incertae sedis</taxon>
        <taxon>Saitoella</taxon>
    </lineage>
</organism>
<keyword evidence="7" id="KW-0449">Lipoprotein</keyword>
<name>A0A0E9NCM1_SAICN</name>
<evidence type="ECO:0000256" key="6">
    <source>
        <dbReference type="ARBA" id="ARBA00023139"/>
    </source>
</evidence>
<feature type="transmembrane region" description="Helical" evidence="10">
    <location>
        <begin position="96"/>
        <end position="117"/>
    </location>
</feature>
<evidence type="ECO:0000256" key="2">
    <source>
        <dbReference type="ARBA" id="ARBA00022679"/>
    </source>
</evidence>
<evidence type="ECO:0000256" key="8">
    <source>
        <dbReference type="ARBA" id="ARBA00023315"/>
    </source>
</evidence>
<keyword evidence="2 10" id="KW-0808">Transferase</keyword>
<evidence type="ECO:0000256" key="4">
    <source>
        <dbReference type="ARBA" id="ARBA00022989"/>
    </source>
</evidence>
<comment type="catalytic activity">
    <reaction evidence="9 10">
        <text>L-cysteinyl-[protein] + hexadecanoyl-CoA = S-hexadecanoyl-L-cysteinyl-[protein] + CoA</text>
        <dbReference type="Rhea" id="RHEA:36683"/>
        <dbReference type="Rhea" id="RHEA-COMP:10131"/>
        <dbReference type="Rhea" id="RHEA-COMP:11032"/>
        <dbReference type="ChEBI" id="CHEBI:29950"/>
        <dbReference type="ChEBI" id="CHEBI:57287"/>
        <dbReference type="ChEBI" id="CHEBI:57379"/>
        <dbReference type="ChEBI" id="CHEBI:74151"/>
        <dbReference type="EC" id="2.3.1.225"/>
    </reaction>
</comment>
<accession>A0A0E9NCM1</accession>
<keyword evidence="6" id="KW-0564">Palmitate</keyword>
<evidence type="ECO:0000256" key="7">
    <source>
        <dbReference type="ARBA" id="ARBA00023288"/>
    </source>
</evidence>